<dbReference type="Gene3D" id="2.30.42.10">
    <property type="match status" value="1"/>
</dbReference>
<reference evidence="3" key="1">
    <citation type="submission" date="2020-10" db="EMBL/GenBank/DDBJ databases">
        <authorList>
            <person name="Gilroy R."/>
        </authorList>
    </citation>
    <scope>NUCLEOTIDE SEQUENCE</scope>
    <source>
        <strain evidence="3">ChiW16-3235</strain>
    </source>
</reference>
<dbReference type="Pfam" id="PF13365">
    <property type="entry name" value="Trypsin_2"/>
    <property type="match status" value="1"/>
</dbReference>
<dbReference type="PRINTS" id="PR00834">
    <property type="entry name" value="PROTEASES2C"/>
</dbReference>
<dbReference type="Proteomes" id="UP000823913">
    <property type="component" value="Unassembled WGS sequence"/>
</dbReference>
<evidence type="ECO:0000313" key="3">
    <source>
        <dbReference type="EMBL" id="HIR67336.1"/>
    </source>
</evidence>
<dbReference type="PANTHER" id="PTHR43019">
    <property type="entry name" value="SERINE ENDOPROTEASE DEGS"/>
    <property type="match status" value="1"/>
</dbReference>
<protein>
    <submittedName>
        <fullName evidence="3">Trypsin-like peptidase domain-containing protein</fullName>
    </submittedName>
</protein>
<feature type="domain" description="PDZ" evidence="2">
    <location>
        <begin position="389"/>
        <end position="477"/>
    </location>
</feature>
<dbReference type="GO" id="GO:0006508">
    <property type="term" value="P:proteolysis"/>
    <property type="evidence" value="ECO:0007669"/>
    <property type="project" value="InterPro"/>
</dbReference>
<comment type="caution">
    <text evidence="3">The sequence shown here is derived from an EMBL/GenBank/DDBJ whole genome shotgun (WGS) entry which is preliminary data.</text>
</comment>
<evidence type="ECO:0000259" key="2">
    <source>
        <dbReference type="SMART" id="SM00228"/>
    </source>
</evidence>
<dbReference type="InterPro" id="IPR036034">
    <property type="entry name" value="PDZ_sf"/>
</dbReference>
<dbReference type="GO" id="GO:0004252">
    <property type="term" value="F:serine-type endopeptidase activity"/>
    <property type="evidence" value="ECO:0007669"/>
    <property type="project" value="InterPro"/>
</dbReference>
<proteinExistence type="predicted"/>
<dbReference type="Gene3D" id="2.40.10.10">
    <property type="entry name" value="Trypsin-like serine proteases"/>
    <property type="match status" value="2"/>
</dbReference>
<gene>
    <name evidence="3" type="ORF">IAB94_04755</name>
</gene>
<evidence type="ECO:0000313" key="4">
    <source>
        <dbReference type="Proteomes" id="UP000823913"/>
    </source>
</evidence>
<reference evidence="3" key="2">
    <citation type="journal article" date="2021" name="PeerJ">
        <title>Extensive microbial diversity within the chicken gut microbiome revealed by metagenomics and culture.</title>
        <authorList>
            <person name="Gilroy R."/>
            <person name="Ravi A."/>
            <person name="Getino M."/>
            <person name="Pursley I."/>
            <person name="Horton D.L."/>
            <person name="Alikhan N.F."/>
            <person name="Baker D."/>
            <person name="Gharbi K."/>
            <person name="Hall N."/>
            <person name="Watson M."/>
            <person name="Adriaenssens E.M."/>
            <person name="Foster-Nyarko E."/>
            <person name="Jarju S."/>
            <person name="Secka A."/>
            <person name="Antonio M."/>
            <person name="Oren A."/>
            <person name="Chaudhuri R.R."/>
            <person name="La Ragione R."/>
            <person name="Hildebrand F."/>
            <person name="Pallen M.J."/>
        </authorList>
    </citation>
    <scope>NUCLEOTIDE SEQUENCE</scope>
    <source>
        <strain evidence="3">ChiW16-3235</strain>
    </source>
</reference>
<dbReference type="InterPro" id="IPR001478">
    <property type="entry name" value="PDZ"/>
</dbReference>
<feature type="chain" id="PRO_5039016982" evidence="1">
    <location>
        <begin position="27"/>
        <end position="496"/>
    </location>
</feature>
<dbReference type="SMART" id="SM00228">
    <property type="entry name" value="PDZ"/>
    <property type="match status" value="1"/>
</dbReference>
<name>A0A9D1E6X9_9FIRM</name>
<dbReference type="SUPFAM" id="SSF50156">
    <property type="entry name" value="PDZ domain-like"/>
    <property type="match status" value="1"/>
</dbReference>
<dbReference type="SUPFAM" id="SSF50494">
    <property type="entry name" value="Trypsin-like serine proteases"/>
    <property type="match status" value="1"/>
</dbReference>
<dbReference type="EMBL" id="DVHK01000098">
    <property type="protein sequence ID" value="HIR67336.1"/>
    <property type="molecule type" value="Genomic_DNA"/>
</dbReference>
<dbReference type="AlphaFoldDB" id="A0A9D1E6X9"/>
<feature type="signal peptide" evidence="1">
    <location>
        <begin position="1"/>
        <end position="26"/>
    </location>
</feature>
<dbReference type="InterPro" id="IPR009003">
    <property type="entry name" value="Peptidase_S1_PA"/>
</dbReference>
<sequence length="496" mass="52536">MHGLRAKKVLGITVAAALCASVAAFAACETQAQASDESQAYVVSVEQTENGYSVTYSDGRVEQLTSTAGKDGKDGEDGKDGSDLTIEDIYNTYVAETGSDMTLAQFIEQYLTISADDTGSSQISRSLLSSVSVYAEFVETTVVSGGFPGMGGITTSQIAQSGGSGVIYDIDDDYVYILTNYHVVYDSAADENKNGGSLIGREIYCYLYGSESSPVLAGYDDEGYYEYDYGDTAISCEYIGGSMQYDLAVLRADKDDVFAINDGVKAVELADGYSVGEEVYAIGNAEAEGITATAGIVSVDSEYINLDIDEIGQYESYRSIRYDAAIYHGNSGGGLFNSDGELIGITNAGADSNENICYAIPVSIVKGAADNIIYYATDGDESTEGVYAADSGLTVEGRNAKYSLGSTGIGSITEEIYVTSVESGSAADELGLTEGDRLTSIIINGTAHELSRAFDIDDIMLTVREGDELQFVYIRGGEQATTEKYAAADDQFLRAA</sequence>
<evidence type="ECO:0000256" key="1">
    <source>
        <dbReference type="SAM" id="SignalP"/>
    </source>
</evidence>
<keyword evidence="1" id="KW-0732">Signal</keyword>
<dbReference type="InterPro" id="IPR043504">
    <property type="entry name" value="Peptidase_S1_PA_chymotrypsin"/>
</dbReference>
<accession>A0A9D1E6X9</accession>
<dbReference type="InterPro" id="IPR001940">
    <property type="entry name" value="Peptidase_S1C"/>
</dbReference>
<dbReference type="PANTHER" id="PTHR43019:SF62">
    <property type="entry name" value="SERINE ENDOPROTEASE DEGS"/>
    <property type="match status" value="1"/>
</dbReference>
<organism evidence="3 4">
    <name type="scientific">Candidatus Coproplasma avicola</name>
    <dbReference type="NCBI Taxonomy" id="2840744"/>
    <lineage>
        <taxon>Bacteria</taxon>
        <taxon>Bacillati</taxon>
        <taxon>Bacillota</taxon>
        <taxon>Clostridia</taxon>
        <taxon>Eubacteriales</taxon>
        <taxon>Candidatus Coproplasma</taxon>
    </lineage>
</organism>
<dbReference type="PROSITE" id="PS51257">
    <property type="entry name" value="PROKAR_LIPOPROTEIN"/>
    <property type="match status" value="1"/>
</dbReference>